<dbReference type="Gene3D" id="3.20.20.10">
    <property type="entry name" value="Alanine racemase"/>
    <property type="match status" value="1"/>
</dbReference>
<dbReference type="SUPFAM" id="SSF51419">
    <property type="entry name" value="PLP-binding barrel"/>
    <property type="match status" value="1"/>
</dbReference>
<dbReference type="Pfam" id="PF14031">
    <property type="entry name" value="D-ser_dehydrat"/>
    <property type="match status" value="1"/>
</dbReference>
<feature type="domain" description="D-serine dehydratase-like" evidence="3">
    <location>
        <begin position="274"/>
        <end position="370"/>
    </location>
</feature>
<dbReference type="InterPro" id="IPR029066">
    <property type="entry name" value="PLP-binding_barrel"/>
</dbReference>
<dbReference type="RefSeq" id="WP_201632865.1">
    <property type="nucleotide sequence ID" value="NZ_JAEQNB010000002.1"/>
</dbReference>
<sequence>MTEFWQQEMAKTVDELETPMVLVHRAKLEQNVREMAEFAREHGVRLRPHLKTHKTWEIAELQLAAGAVGLTCAKLGEATVFLERGARDVLVAYPLVGPKIRRLFELMAQYPQAVLQTLTAELAHAQALSEAAVAQGVQLKVWLKVDSGLKRVGVEPGERAAQLFREMAQLPGLDVQGFLTHAGHAYGAQTPEQVRAIGEYEAHCLLETMALVQSQGEIQSQKQNASSLAVSVGSTPTVRISGAVSGVTEIRPGNYVFCDATQIRLGVVRPERVSLRVLSRVVSRPAGDRIVIDAGAKTLALDRGAHGSDALQGYGLIVGHEHAVIERLSEEHGVVRIPTDSHIRVGDVLEIIPNHSCPVANLTDHLTVLNHDGSLSVWSVIARGQTI</sequence>
<evidence type="ECO:0000256" key="2">
    <source>
        <dbReference type="ARBA" id="ARBA00023239"/>
    </source>
</evidence>
<dbReference type="Pfam" id="PF01168">
    <property type="entry name" value="Ala_racemase_N"/>
    <property type="match status" value="1"/>
</dbReference>
<dbReference type="InterPro" id="IPR026956">
    <property type="entry name" value="D-ser_dehydrat-like_dom"/>
</dbReference>
<dbReference type="EMBL" id="JAEQNB010000002">
    <property type="protein sequence ID" value="MBL0386401.1"/>
    <property type="molecule type" value="Genomic_DNA"/>
</dbReference>
<gene>
    <name evidence="4" type="ORF">JJB07_07055</name>
</gene>
<keyword evidence="5" id="KW-1185">Reference proteome</keyword>
<protein>
    <submittedName>
        <fullName evidence="4">Alanine racemase</fullName>
    </submittedName>
</protein>
<dbReference type="Proteomes" id="UP000602284">
    <property type="component" value="Unassembled WGS sequence"/>
</dbReference>
<evidence type="ECO:0000313" key="5">
    <source>
        <dbReference type="Proteomes" id="UP000602284"/>
    </source>
</evidence>
<evidence type="ECO:0000256" key="1">
    <source>
        <dbReference type="ARBA" id="ARBA00005323"/>
    </source>
</evidence>
<reference evidence="4 5" key="1">
    <citation type="submission" date="2021-01" db="EMBL/GenBank/DDBJ databases">
        <title>Tumebacillus sp. strain ITR2 16S ribosomal RNA gene Genome sequencing and assembly.</title>
        <authorList>
            <person name="Kang M."/>
        </authorList>
    </citation>
    <scope>NUCLEOTIDE SEQUENCE [LARGE SCALE GENOMIC DNA]</scope>
    <source>
        <strain evidence="4 5">ITR2</strain>
    </source>
</reference>
<dbReference type="SMART" id="SM01119">
    <property type="entry name" value="D-ser_dehydrat"/>
    <property type="match status" value="1"/>
</dbReference>
<organism evidence="4 5">
    <name type="scientific">Tumebacillus amylolyticus</name>
    <dbReference type="NCBI Taxonomy" id="2801339"/>
    <lineage>
        <taxon>Bacteria</taxon>
        <taxon>Bacillati</taxon>
        <taxon>Bacillota</taxon>
        <taxon>Bacilli</taxon>
        <taxon>Bacillales</taxon>
        <taxon>Alicyclobacillaceae</taxon>
        <taxon>Tumebacillus</taxon>
    </lineage>
</organism>
<comment type="similarity">
    <text evidence="1">Belongs to the DSD1 family.</text>
</comment>
<dbReference type="InterPro" id="IPR042208">
    <property type="entry name" value="D-ser_dehydrat-like_sf"/>
</dbReference>
<dbReference type="PANTHER" id="PTHR28004:SF2">
    <property type="entry name" value="D-SERINE DEHYDRATASE"/>
    <property type="match status" value="1"/>
</dbReference>
<accession>A0ABS1J7Z9</accession>
<proteinExistence type="inferred from homology"/>
<dbReference type="PANTHER" id="PTHR28004">
    <property type="entry name" value="ZGC:162816-RELATED"/>
    <property type="match status" value="1"/>
</dbReference>
<dbReference type="Gene3D" id="2.40.37.20">
    <property type="entry name" value="D-serine dehydratase-like domain"/>
    <property type="match status" value="1"/>
</dbReference>
<name>A0ABS1J7Z9_9BACL</name>
<keyword evidence="2" id="KW-0456">Lyase</keyword>
<evidence type="ECO:0000313" key="4">
    <source>
        <dbReference type="EMBL" id="MBL0386401.1"/>
    </source>
</evidence>
<dbReference type="InterPro" id="IPR051466">
    <property type="entry name" value="D-amino_acid_metab_enzyme"/>
</dbReference>
<comment type="caution">
    <text evidence="4">The sequence shown here is derived from an EMBL/GenBank/DDBJ whole genome shotgun (WGS) entry which is preliminary data.</text>
</comment>
<evidence type="ECO:0000259" key="3">
    <source>
        <dbReference type="SMART" id="SM01119"/>
    </source>
</evidence>
<dbReference type="InterPro" id="IPR001608">
    <property type="entry name" value="Ala_racemase_N"/>
</dbReference>